<dbReference type="PANTHER" id="PTHR17575:SF1">
    <property type="entry name" value="UROCORTIN-3"/>
    <property type="match status" value="1"/>
</dbReference>
<dbReference type="GO" id="GO:0007586">
    <property type="term" value="P:digestion"/>
    <property type="evidence" value="ECO:0007669"/>
    <property type="project" value="InterPro"/>
</dbReference>
<keyword evidence="5" id="KW-0372">Hormone</keyword>
<comment type="similarity">
    <text evidence="2">Belongs to the sauvagine/corticotropin-releasing factor/urotensin I family.</text>
</comment>
<accession>A0A6A5E2U7</accession>
<dbReference type="InterPro" id="IPR024270">
    <property type="entry name" value="Urocortin_II/III"/>
</dbReference>
<feature type="domain" description="Corticotropin-releasing factor" evidence="8">
    <location>
        <begin position="193"/>
        <end position="229"/>
    </location>
</feature>
<dbReference type="GO" id="GO:0009755">
    <property type="term" value="P:hormone-mediated signaling pathway"/>
    <property type="evidence" value="ECO:0007669"/>
    <property type="project" value="TreeGrafter"/>
</dbReference>
<evidence type="ECO:0000313" key="10">
    <source>
        <dbReference type="Proteomes" id="UP000465112"/>
    </source>
</evidence>
<name>A0A6A5E2U7_PERFL</name>
<evidence type="ECO:0000256" key="7">
    <source>
        <dbReference type="ARBA" id="ARBA00025160"/>
    </source>
</evidence>
<evidence type="ECO:0000259" key="8">
    <source>
        <dbReference type="Pfam" id="PF00473"/>
    </source>
</evidence>
<evidence type="ECO:0000256" key="2">
    <source>
        <dbReference type="ARBA" id="ARBA00009287"/>
    </source>
</evidence>
<dbReference type="GO" id="GO:0005615">
    <property type="term" value="C:extracellular space"/>
    <property type="evidence" value="ECO:0007669"/>
    <property type="project" value="InterPro"/>
</dbReference>
<evidence type="ECO:0000256" key="5">
    <source>
        <dbReference type="ARBA" id="ARBA00022702"/>
    </source>
</evidence>
<dbReference type="GO" id="GO:0051431">
    <property type="term" value="F:corticotropin-releasing hormone receptor 2 binding"/>
    <property type="evidence" value="ECO:0007669"/>
    <property type="project" value="InterPro"/>
</dbReference>
<dbReference type="GO" id="GO:0031669">
    <property type="term" value="P:cellular response to nutrient levels"/>
    <property type="evidence" value="ECO:0007669"/>
    <property type="project" value="TreeGrafter"/>
</dbReference>
<evidence type="ECO:0000256" key="4">
    <source>
        <dbReference type="ARBA" id="ARBA00022525"/>
    </source>
</evidence>
<dbReference type="Pfam" id="PF00473">
    <property type="entry name" value="CRF"/>
    <property type="match status" value="1"/>
</dbReference>
<evidence type="ECO:0000256" key="6">
    <source>
        <dbReference type="ARBA" id="ARBA00022729"/>
    </source>
</evidence>
<comment type="subunit">
    <text evidence="3">Binds with high affinity to CRF receptors 2-alpha and 2-beta.</text>
</comment>
<keyword evidence="4" id="KW-0964">Secreted</keyword>
<gene>
    <name evidence="9" type="ORF">PFLUV_G00264240</name>
</gene>
<comment type="subcellular location">
    <subcellularLocation>
        <location evidence="1">Secreted</location>
    </subcellularLocation>
</comment>
<organism evidence="9 10">
    <name type="scientific">Perca fluviatilis</name>
    <name type="common">European perch</name>
    <dbReference type="NCBI Taxonomy" id="8168"/>
    <lineage>
        <taxon>Eukaryota</taxon>
        <taxon>Metazoa</taxon>
        <taxon>Chordata</taxon>
        <taxon>Craniata</taxon>
        <taxon>Vertebrata</taxon>
        <taxon>Euteleostomi</taxon>
        <taxon>Actinopterygii</taxon>
        <taxon>Neopterygii</taxon>
        <taxon>Teleostei</taxon>
        <taxon>Neoteleostei</taxon>
        <taxon>Acanthomorphata</taxon>
        <taxon>Eupercaria</taxon>
        <taxon>Perciformes</taxon>
        <taxon>Percoidei</taxon>
        <taxon>Percidae</taxon>
        <taxon>Percinae</taxon>
        <taxon>Perca</taxon>
    </lineage>
</organism>
<evidence type="ECO:0000256" key="1">
    <source>
        <dbReference type="ARBA" id="ARBA00004613"/>
    </source>
</evidence>
<keyword evidence="10" id="KW-1185">Reference proteome</keyword>
<comment type="caution">
    <text evidence="9">The sequence shown here is derived from an EMBL/GenBank/DDBJ whole genome shotgun (WGS) entry which is preliminary data.</text>
</comment>
<keyword evidence="6" id="KW-0732">Signal</keyword>
<dbReference type="PANTHER" id="PTHR17575">
    <property type="entry name" value="UROCORTIN-2 AND 3"/>
    <property type="match status" value="1"/>
</dbReference>
<dbReference type="Proteomes" id="UP000465112">
    <property type="component" value="Chromosome 23"/>
</dbReference>
<dbReference type="GO" id="GO:0007189">
    <property type="term" value="P:adenylate cyclase-activating G protein-coupled receptor signaling pathway"/>
    <property type="evidence" value="ECO:0007669"/>
    <property type="project" value="TreeGrafter"/>
</dbReference>
<dbReference type="AlphaFoldDB" id="A0A6A5E2U7"/>
<sequence length="233" mass="25727">MVNITTLTPRQTVIKMTPSPTRFSATLVDDIQSPFHLFISQSIDRIIVDMTNLQGRDTCWVISLTVFVIVGHECGHSMLSSLKTLLLLSVLCTPTSSLCLRLYNSRSDLLCDDQMAVGVRSEEDEPGYSPVGGWGSLLQSAEYLSSSSTSSSAESSREKRTSSPANYRFMSRTKLRGLMARNSSKGDRRSRLTLSLDVPTNIMNVLFDVAKAKKMRAKAAENALLLAKIGRRK</sequence>
<protein>
    <recommendedName>
        <fullName evidence="8">Corticotropin-releasing factor domain-containing protein</fullName>
    </recommendedName>
</protein>
<dbReference type="EMBL" id="VHII01000023">
    <property type="protein sequence ID" value="KAF1372339.1"/>
    <property type="molecule type" value="Genomic_DNA"/>
</dbReference>
<dbReference type="GO" id="GO:0005179">
    <property type="term" value="F:hormone activity"/>
    <property type="evidence" value="ECO:0007669"/>
    <property type="project" value="UniProtKB-KW"/>
</dbReference>
<comment type="function">
    <text evidence="7">Suppresses food intake, delays gastric emptying and decreases heat-induced edema. Might represent an endogenous ligand for maintaining homeostasis after stress.</text>
</comment>
<evidence type="ECO:0000313" key="9">
    <source>
        <dbReference type="EMBL" id="KAF1372339.1"/>
    </source>
</evidence>
<proteinExistence type="inferred from homology"/>
<reference evidence="9 10" key="1">
    <citation type="submission" date="2019-06" db="EMBL/GenBank/DDBJ databases">
        <title>A chromosome-scale genome assembly of the European perch, Perca fluviatilis.</title>
        <authorList>
            <person name="Roques C."/>
            <person name="Zahm M."/>
            <person name="Cabau C."/>
            <person name="Klopp C."/>
            <person name="Bouchez O."/>
            <person name="Donnadieu C."/>
            <person name="Kuhl H."/>
            <person name="Gislard M."/>
            <person name="Guendouz S."/>
            <person name="Journot L."/>
            <person name="Haffray P."/>
            <person name="Bestin A."/>
            <person name="Morvezen R."/>
            <person name="Feron R."/>
            <person name="Wen M."/>
            <person name="Jouanno E."/>
            <person name="Herpin A."/>
            <person name="Schartl M."/>
            <person name="Postlethwait J."/>
            <person name="Schaerlinger B."/>
            <person name="Chardard D."/>
            <person name="Lecocq T."/>
            <person name="Poncet C."/>
            <person name="Jaffrelo L."/>
            <person name="Lampietro C."/>
            <person name="Guiguen Y."/>
        </authorList>
    </citation>
    <scope>NUCLEOTIDE SEQUENCE [LARGE SCALE GENOMIC DNA]</scope>
    <source>
        <tissue evidence="9">Blood</tissue>
    </source>
</reference>
<dbReference type="InterPro" id="IPR000187">
    <property type="entry name" value="CRF"/>
</dbReference>
<evidence type="ECO:0000256" key="3">
    <source>
        <dbReference type="ARBA" id="ARBA00011328"/>
    </source>
</evidence>